<sequence length="289" mass="33075">MNNYEQNFICPKTKTKLVLSEDGKTLHNTSEAEPLSYEIDEIVDLTFPKELFEQDRKERVAYDDAFQRYDRGVTWVFESLNADEQENREKMCSLLNLKPGMKVLEVGAGTGKDSELIIKGIAPNGEAFLSDLSPKMLQLAKQRLQPDGVTVNYFIANGTYLPFEDNTFDAVFHFGGINTFAERKEAFEEFNRVAKVGARIVVGDESVPAWLREEPTYKTLMKANPMFADEVPLQDLPKNIGNFELHWIFGFGYYVMAYNKTAVKPEVDVNLQIPGKDFEDNWRLRAEKK</sequence>
<dbReference type="PANTHER" id="PTHR43591:SF24">
    <property type="entry name" value="2-METHOXY-6-POLYPRENYL-1,4-BENZOQUINOL METHYLASE, MITOCHONDRIAL"/>
    <property type="match status" value="1"/>
</dbReference>
<keyword evidence="1" id="KW-0830">Ubiquinone</keyword>
<dbReference type="EMBL" id="QGGO01000011">
    <property type="protein sequence ID" value="PWK26579.1"/>
    <property type="molecule type" value="Genomic_DNA"/>
</dbReference>
<evidence type="ECO:0000313" key="1">
    <source>
        <dbReference type="EMBL" id="PWK26579.1"/>
    </source>
</evidence>
<keyword evidence="1" id="KW-0808">Transferase</keyword>
<dbReference type="GO" id="GO:0008168">
    <property type="term" value="F:methyltransferase activity"/>
    <property type="evidence" value="ECO:0007669"/>
    <property type="project" value="UniProtKB-KW"/>
</dbReference>
<name>A0A316EB79_9BACT</name>
<dbReference type="OrthoDB" id="9795634at2"/>
<dbReference type="PANTHER" id="PTHR43591">
    <property type="entry name" value="METHYLTRANSFERASE"/>
    <property type="match status" value="1"/>
</dbReference>
<dbReference type="Proteomes" id="UP000245489">
    <property type="component" value="Unassembled WGS sequence"/>
</dbReference>
<dbReference type="Pfam" id="PF01209">
    <property type="entry name" value="Ubie_methyltran"/>
    <property type="match status" value="1"/>
</dbReference>
<accession>A0A316EB79</accession>
<dbReference type="CDD" id="cd02440">
    <property type="entry name" value="AdoMet_MTases"/>
    <property type="match status" value="1"/>
</dbReference>
<dbReference type="SUPFAM" id="SSF53335">
    <property type="entry name" value="S-adenosyl-L-methionine-dependent methyltransferases"/>
    <property type="match status" value="1"/>
</dbReference>
<dbReference type="AlphaFoldDB" id="A0A316EB79"/>
<dbReference type="InterPro" id="IPR029063">
    <property type="entry name" value="SAM-dependent_MTases_sf"/>
</dbReference>
<organism evidence="1 2">
    <name type="scientific">Arcicella aurantiaca</name>
    <dbReference type="NCBI Taxonomy" id="591202"/>
    <lineage>
        <taxon>Bacteria</taxon>
        <taxon>Pseudomonadati</taxon>
        <taxon>Bacteroidota</taxon>
        <taxon>Cytophagia</taxon>
        <taxon>Cytophagales</taxon>
        <taxon>Flectobacillaceae</taxon>
        <taxon>Arcicella</taxon>
    </lineage>
</organism>
<evidence type="ECO:0000313" key="2">
    <source>
        <dbReference type="Proteomes" id="UP000245489"/>
    </source>
</evidence>
<protein>
    <submittedName>
        <fullName evidence="1">Ubiquinone/menaquinone biosynthesis C-methylase UbiE</fullName>
    </submittedName>
</protein>
<dbReference type="GO" id="GO:0032259">
    <property type="term" value="P:methylation"/>
    <property type="evidence" value="ECO:0007669"/>
    <property type="project" value="UniProtKB-KW"/>
</dbReference>
<keyword evidence="1" id="KW-0489">Methyltransferase</keyword>
<keyword evidence="2" id="KW-1185">Reference proteome</keyword>
<comment type="caution">
    <text evidence="1">The sequence shown here is derived from an EMBL/GenBank/DDBJ whole genome shotgun (WGS) entry which is preliminary data.</text>
</comment>
<dbReference type="Gene3D" id="3.40.50.150">
    <property type="entry name" value="Vaccinia Virus protein VP39"/>
    <property type="match status" value="1"/>
</dbReference>
<gene>
    <name evidence="1" type="ORF">LV89_02428</name>
</gene>
<reference evidence="1 2" key="1">
    <citation type="submission" date="2018-05" db="EMBL/GenBank/DDBJ databases">
        <title>Genomic Encyclopedia of Archaeal and Bacterial Type Strains, Phase II (KMG-II): from individual species to whole genera.</title>
        <authorList>
            <person name="Goeker M."/>
        </authorList>
    </citation>
    <scope>NUCLEOTIDE SEQUENCE [LARGE SCALE GENOMIC DNA]</scope>
    <source>
        <strain evidence="1 2">DSM 22214</strain>
    </source>
</reference>
<dbReference type="RefSeq" id="WP_109743154.1">
    <property type="nucleotide sequence ID" value="NZ_QGGO01000011.1"/>
</dbReference>
<proteinExistence type="predicted"/>